<proteinExistence type="predicted"/>
<dbReference type="InterPro" id="IPR036812">
    <property type="entry name" value="NAD(P)_OxRdtase_dom_sf"/>
</dbReference>
<protein>
    <submittedName>
        <fullName evidence="3">Oxidoreductase, aldo/keto reductase family</fullName>
    </submittedName>
</protein>
<dbReference type="InterPro" id="IPR023210">
    <property type="entry name" value="NADP_OxRdtase_dom"/>
</dbReference>
<dbReference type="Pfam" id="PF00248">
    <property type="entry name" value="Aldo_ket_red"/>
    <property type="match status" value="1"/>
</dbReference>
<dbReference type="GO" id="GO:0016491">
    <property type="term" value="F:oxidoreductase activity"/>
    <property type="evidence" value="ECO:0007669"/>
    <property type="project" value="UniProtKB-KW"/>
</dbReference>
<evidence type="ECO:0000256" key="1">
    <source>
        <dbReference type="ARBA" id="ARBA00023002"/>
    </source>
</evidence>
<name>A0A6S6U285_9GAMM</name>
<dbReference type="AlphaFoldDB" id="A0A6S6U285"/>
<gene>
    <name evidence="3" type="ORF">HELGO_WM8039</name>
</gene>
<dbReference type="PANTHER" id="PTHR43364:SF4">
    <property type="entry name" value="NAD(P)-LINKED OXIDOREDUCTASE SUPERFAMILY PROTEIN"/>
    <property type="match status" value="1"/>
</dbReference>
<keyword evidence="1" id="KW-0560">Oxidoreductase</keyword>
<dbReference type="EMBL" id="CACVAY010000129">
    <property type="protein sequence ID" value="CAA6825805.1"/>
    <property type="molecule type" value="Genomic_DNA"/>
</dbReference>
<accession>A0A6S6U285</accession>
<dbReference type="SUPFAM" id="SSF51430">
    <property type="entry name" value="NAD(P)-linked oxidoreductase"/>
    <property type="match status" value="1"/>
</dbReference>
<evidence type="ECO:0000259" key="2">
    <source>
        <dbReference type="Pfam" id="PF00248"/>
    </source>
</evidence>
<sequence>NDWPKVQSIQNPYSLLNRLFEVGLAEMSLHEEVGLLAYSPLGFGVLSGKYLHGQKPKNARLTITSDYGRYSSENAVRATAAYAELAREHNMMPSQMALAFVNSRKFVTSNIIGATSMEQLQENIGSIEISLSEEVIGGIEKIHSQIPDPSP</sequence>
<dbReference type="InterPro" id="IPR050523">
    <property type="entry name" value="AKR_Detox_Biosynth"/>
</dbReference>
<organism evidence="3">
    <name type="scientific">uncultured Thiotrichaceae bacterium</name>
    <dbReference type="NCBI Taxonomy" id="298394"/>
    <lineage>
        <taxon>Bacteria</taxon>
        <taxon>Pseudomonadati</taxon>
        <taxon>Pseudomonadota</taxon>
        <taxon>Gammaproteobacteria</taxon>
        <taxon>Thiotrichales</taxon>
        <taxon>Thiotrichaceae</taxon>
        <taxon>environmental samples</taxon>
    </lineage>
</organism>
<evidence type="ECO:0000313" key="3">
    <source>
        <dbReference type="EMBL" id="CAA6825805.1"/>
    </source>
</evidence>
<dbReference type="Gene3D" id="3.20.20.100">
    <property type="entry name" value="NADP-dependent oxidoreductase domain"/>
    <property type="match status" value="1"/>
</dbReference>
<dbReference type="PANTHER" id="PTHR43364">
    <property type="entry name" value="NADH-SPECIFIC METHYLGLYOXAL REDUCTASE-RELATED"/>
    <property type="match status" value="1"/>
</dbReference>
<feature type="domain" description="NADP-dependent oxidoreductase" evidence="2">
    <location>
        <begin position="4"/>
        <end position="142"/>
    </location>
</feature>
<feature type="non-terminal residue" evidence="3">
    <location>
        <position position="1"/>
    </location>
</feature>
<reference evidence="3" key="1">
    <citation type="submission" date="2020-01" db="EMBL/GenBank/DDBJ databases">
        <authorList>
            <person name="Meier V. D."/>
            <person name="Meier V D."/>
        </authorList>
    </citation>
    <scope>NUCLEOTIDE SEQUENCE</scope>
    <source>
        <strain evidence="3">HLG_WM_MAG_07</strain>
    </source>
</reference>